<feature type="region of interest" description="Disordered" evidence="1">
    <location>
        <begin position="24"/>
        <end position="43"/>
    </location>
</feature>
<dbReference type="AlphaFoldDB" id="X1UL03"/>
<accession>X1UL03</accession>
<protein>
    <recommendedName>
        <fullName evidence="2">DUF4382 domain-containing protein</fullName>
    </recommendedName>
</protein>
<dbReference type="InterPro" id="IPR025491">
    <property type="entry name" value="DUF4382"/>
</dbReference>
<organism evidence="3">
    <name type="scientific">marine sediment metagenome</name>
    <dbReference type="NCBI Taxonomy" id="412755"/>
    <lineage>
        <taxon>unclassified sequences</taxon>
        <taxon>metagenomes</taxon>
        <taxon>ecological metagenomes</taxon>
    </lineage>
</organism>
<feature type="non-terminal residue" evidence="3">
    <location>
        <position position="175"/>
    </location>
</feature>
<sequence>MKKCLVVMTILALVAVLAVGCTGTTSPMPTPTSPTSAPAPTLPAGMGTLEVRVTDAPPEYGTIEEIWITVVNSEEEGIAVHKAVAEQEQLGEGDQNQVQNQVQQGEGEWITIPITEDNNPFELLELKEEGVDALLGWGAVPAGKYTQIRMTIEKVEIYFEGEDEPVEAKLPSGKL</sequence>
<evidence type="ECO:0000259" key="2">
    <source>
        <dbReference type="Pfam" id="PF14321"/>
    </source>
</evidence>
<dbReference type="EMBL" id="BARW01017260">
    <property type="protein sequence ID" value="GAJ00561.1"/>
    <property type="molecule type" value="Genomic_DNA"/>
</dbReference>
<gene>
    <name evidence="3" type="ORF">S12H4_29863</name>
</gene>
<dbReference type="Pfam" id="PF14321">
    <property type="entry name" value="DUF4382"/>
    <property type="match status" value="1"/>
</dbReference>
<evidence type="ECO:0000256" key="1">
    <source>
        <dbReference type="SAM" id="MobiDB-lite"/>
    </source>
</evidence>
<name>X1UL03_9ZZZZ</name>
<feature type="domain" description="DUF4382" evidence="2">
    <location>
        <begin position="47"/>
        <end position="173"/>
    </location>
</feature>
<proteinExistence type="predicted"/>
<evidence type="ECO:0000313" key="3">
    <source>
        <dbReference type="EMBL" id="GAJ00561.1"/>
    </source>
</evidence>
<dbReference type="PROSITE" id="PS51257">
    <property type="entry name" value="PROKAR_LIPOPROTEIN"/>
    <property type="match status" value="1"/>
</dbReference>
<reference evidence="3" key="1">
    <citation type="journal article" date="2014" name="Front. Microbiol.">
        <title>High frequency of phylogenetically diverse reductive dehalogenase-homologous genes in deep subseafloor sedimentary metagenomes.</title>
        <authorList>
            <person name="Kawai M."/>
            <person name="Futagami T."/>
            <person name="Toyoda A."/>
            <person name="Takaki Y."/>
            <person name="Nishi S."/>
            <person name="Hori S."/>
            <person name="Arai W."/>
            <person name="Tsubouchi T."/>
            <person name="Morono Y."/>
            <person name="Uchiyama I."/>
            <person name="Ito T."/>
            <person name="Fujiyama A."/>
            <person name="Inagaki F."/>
            <person name="Takami H."/>
        </authorList>
    </citation>
    <scope>NUCLEOTIDE SEQUENCE</scope>
    <source>
        <strain evidence="3">Expedition CK06-06</strain>
    </source>
</reference>
<comment type="caution">
    <text evidence="3">The sequence shown here is derived from an EMBL/GenBank/DDBJ whole genome shotgun (WGS) entry which is preliminary data.</text>
</comment>